<protein>
    <submittedName>
        <fullName evidence="2">Uncharacterized protein</fullName>
    </submittedName>
</protein>
<organism evidence="2">
    <name type="scientific">marine metagenome</name>
    <dbReference type="NCBI Taxonomy" id="408172"/>
    <lineage>
        <taxon>unclassified sequences</taxon>
        <taxon>metagenomes</taxon>
        <taxon>ecological metagenomes</taxon>
    </lineage>
</organism>
<dbReference type="AlphaFoldDB" id="A0A383DAE1"/>
<accession>A0A383DAE1</accession>
<proteinExistence type="predicted"/>
<keyword evidence="1" id="KW-0812">Transmembrane</keyword>
<feature type="transmembrane region" description="Helical" evidence="1">
    <location>
        <begin position="61"/>
        <end position="78"/>
    </location>
</feature>
<name>A0A383DAE1_9ZZZZ</name>
<gene>
    <name evidence="2" type="ORF">METZ01_LOCUS494137</name>
</gene>
<dbReference type="EMBL" id="UINC01215548">
    <property type="protein sequence ID" value="SVE41283.1"/>
    <property type="molecule type" value="Genomic_DNA"/>
</dbReference>
<reference evidence="2" key="1">
    <citation type="submission" date="2018-05" db="EMBL/GenBank/DDBJ databases">
        <authorList>
            <person name="Lanie J.A."/>
            <person name="Ng W.-L."/>
            <person name="Kazmierczak K.M."/>
            <person name="Andrzejewski T.M."/>
            <person name="Davidsen T.M."/>
            <person name="Wayne K.J."/>
            <person name="Tettelin H."/>
            <person name="Glass J.I."/>
            <person name="Rusch D."/>
            <person name="Podicherti R."/>
            <person name="Tsui H.-C.T."/>
            <person name="Winkler M.E."/>
        </authorList>
    </citation>
    <scope>NUCLEOTIDE SEQUENCE</scope>
</reference>
<evidence type="ECO:0000256" key="1">
    <source>
        <dbReference type="SAM" id="Phobius"/>
    </source>
</evidence>
<feature type="transmembrane region" description="Helical" evidence="1">
    <location>
        <begin position="98"/>
        <end position="116"/>
    </location>
</feature>
<evidence type="ECO:0000313" key="2">
    <source>
        <dbReference type="EMBL" id="SVE41283.1"/>
    </source>
</evidence>
<keyword evidence="1" id="KW-1133">Transmembrane helix</keyword>
<keyword evidence="1" id="KW-0472">Membrane</keyword>
<sequence length="131" mass="14804">MWFGLAKMALQAGAKVYSNKQRTKMAMSDAALMHAERMARGEESYQGKLLEARTNDYKDEFVLLIISAPIIVLAWGVFSDDAQMMQKVELFFHHFGSLPIWFQTLWITVVASIFGIKGTQVFRNGGPKAKK</sequence>